<feature type="transmembrane region" description="Helical" evidence="10">
    <location>
        <begin position="125"/>
        <end position="144"/>
    </location>
</feature>
<comment type="caution">
    <text evidence="11">The sequence shown here is derived from an EMBL/GenBank/DDBJ whole genome shotgun (WGS) entry which is preliminary data.</text>
</comment>
<keyword evidence="6 10" id="KW-1278">Translocase</keyword>
<evidence type="ECO:0000256" key="8">
    <source>
        <dbReference type="ARBA" id="ARBA00022989"/>
    </source>
</evidence>
<dbReference type="EMBL" id="ARXX01000003">
    <property type="protein sequence ID" value="MBF5055068.1"/>
    <property type="molecule type" value="Genomic_DNA"/>
</dbReference>
<proteinExistence type="inferred from homology"/>
<comment type="subunit">
    <text evidence="10">The complex is composed of six subunits: RnfA, RnfB, RnfC, RnfD, RnfE and RnfG.</text>
</comment>
<keyword evidence="10" id="KW-0997">Cell inner membrane</keyword>
<evidence type="ECO:0000256" key="9">
    <source>
        <dbReference type="ARBA" id="ARBA00023136"/>
    </source>
</evidence>
<feature type="transmembrane region" description="Helical" evidence="10">
    <location>
        <begin position="304"/>
        <end position="322"/>
    </location>
</feature>
<feature type="modified residue" description="FMN phosphoryl threonine" evidence="10">
    <location>
        <position position="171"/>
    </location>
</feature>
<feature type="transmembrane region" description="Helical" evidence="10">
    <location>
        <begin position="43"/>
        <end position="62"/>
    </location>
</feature>
<dbReference type="InterPro" id="IPR011303">
    <property type="entry name" value="RnfD_bac"/>
</dbReference>
<feature type="transmembrane region" description="Helical" evidence="10">
    <location>
        <begin position="249"/>
        <end position="267"/>
    </location>
</feature>
<keyword evidence="8 10" id="KW-1133">Transmembrane helix</keyword>
<dbReference type="Pfam" id="PF03116">
    <property type="entry name" value="NQR2_RnfD_RnfE"/>
    <property type="match status" value="1"/>
</dbReference>
<comment type="subcellular location">
    <subcellularLocation>
        <location evidence="10">Cell inner membrane</location>
        <topology evidence="10">Multi-pass membrane protein</topology>
    </subcellularLocation>
</comment>
<reference evidence="11 12" key="1">
    <citation type="submission" date="2012-09" db="EMBL/GenBank/DDBJ databases">
        <title>Genome Sequence of alkane-degrading Bacterium Alcanivorax sp. 521-1.</title>
        <authorList>
            <person name="Lai Q."/>
            <person name="Shao Z."/>
        </authorList>
    </citation>
    <scope>NUCLEOTIDE SEQUENCE [LARGE SCALE GENOMIC DNA]</scope>
    <source>
        <strain evidence="11 12">521-1</strain>
    </source>
</reference>
<feature type="transmembrane region" description="Helical" evidence="10">
    <location>
        <begin position="225"/>
        <end position="243"/>
    </location>
</feature>
<keyword evidence="1 10" id="KW-0813">Transport</keyword>
<evidence type="ECO:0000256" key="7">
    <source>
        <dbReference type="ARBA" id="ARBA00022982"/>
    </source>
</evidence>
<dbReference type="NCBIfam" id="TIGR01946">
    <property type="entry name" value="rnfD"/>
    <property type="match status" value="1"/>
</dbReference>
<keyword evidence="10" id="KW-1003">Cell membrane</keyword>
<keyword evidence="3 10" id="KW-0285">Flavoprotein</keyword>
<evidence type="ECO:0000256" key="3">
    <source>
        <dbReference type="ARBA" id="ARBA00022630"/>
    </source>
</evidence>
<keyword evidence="7 10" id="KW-0249">Electron transport</keyword>
<feature type="transmembrane region" description="Helical" evidence="10">
    <location>
        <begin position="71"/>
        <end position="89"/>
    </location>
</feature>
<evidence type="ECO:0000313" key="11">
    <source>
        <dbReference type="EMBL" id="MBF5055068.1"/>
    </source>
</evidence>
<dbReference type="HAMAP" id="MF_00462">
    <property type="entry name" value="RsxD_RnfD"/>
    <property type="match status" value="1"/>
</dbReference>
<feature type="transmembrane region" description="Helical" evidence="10">
    <location>
        <begin position="200"/>
        <end position="218"/>
    </location>
</feature>
<accession>A0ABS0ALS1</accession>
<keyword evidence="12" id="KW-1185">Reference proteome</keyword>
<keyword evidence="2 10" id="KW-0597">Phosphoprotein</keyword>
<evidence type="ECO:0000256" key="10">
    <source>
        <dbReference type="HAMAP-Rule" id="MF_00462"/>
    </source>
</evidence>
<dbReference type="InterPro" id="IPR004338">
    <property type="entry name" value="NqrB/RnfD"/>
</dbReference>
<evidence type="ECO:0000256" key="1">
    <source>
        <dbReference type="ARBA" id="ARBA00022448"/>
    </source>
</evidence>
<comment type="similarity">
    <text evidence="10">Belongs to the NqrB/RnfD family.</text>
</comment>
<evidence type="ECO:0000256" key="2">
    <source>
        <dbReference type="ARBA" id="ARBA00022553"/>
    </source>
</evidence>
<sequence length="335" mass="35370">MSLINAPSPHTRERTDTGAVMRRVILATLPGLAVLVWQFGAGVLFNVLWAAAVALACEALFLRARGKPVSFYLRDGSALVTAVLLGLALPPTAPWWLTLIGVAFAIVVAKQLYGGLGMNPFNPAMVGYVLLLISFPVAMTQWIAPGQAPAPADSLALFLGQAPADAFSGATPLDTFRTWAGDAGALAEHGILQGVLAGRGWQWVNLAFLVGGLYLLACRVIGWHIPVAFLAGLGVPALIAHQIDAARFAGPLFHLFSGGAMLGAFFIATDPVSAATSRLGRFIQALLIGVLIWVIRTFGGYPDAVAFAVLLLNLAAPFIDYYTRPRAYGHKGARS</sequence>
<dbReference type="PANTHER" id="PTHR30578:SF0">
    <property type="entry name" value="ION-TRANSLOCATING OXIDOREDUCTASE COMPLEX SUBUNIT D"/>
    <property type="match status" value="1"/>
</dbReference>
<keyword evidence="9 10" id="KW-0472">Membrane</keyword>
<comment type="cofactor">
    <cofactor evidence="10">
        <name>FMN</name>
        <dbReference type="ChEBI" id="CHEBI:58210"/>
    </cofactor>
</comment>
<evidence type="ECO:0000256" key="5">
    <source>
        <dbReference type="ARBA" id="ARBA00022692"/>
    </source>
</evidence>
<dbReference type="Proteomes" id="UP000662703">
    <property type="component" value="Unassembled WGS sequence"/>
</dbReference>
<dbReference type="PANTHER" id="PTHR30578">
    <property type="entry name" value="ELECTRON TRANSPORT COMPLEX PROTEIN RNFD"/>
    <property type="match status" value="1"/>
</dbReference>
<evidence type="ECO:0000256" key="6">
    <source>
        <dbReference type="ARBA" id="ARBA00022967"/>
    </source>
</evidence>
<gene>
    <name evidence="10" type="primary">rnfD</name>
    <name evidence="11" type="ORF">Y5W_00362</name>
</gene>
<name>A0ABS0ALS1_9GAMM</name>
<evidence type="ECO:0000256" key="4">
    <source>
        <dbReference type="ARBA" id="ARBA00022643"/>
    </source>
</evidence>
<feature type="transmembrane region" description="Helical" evidence="10">
    <location>
        <begin position="95"/>
        <end position="113"/>
    </location>
</feature>
<keyword evidence="4 10" id="KW-0288">FMN</keyword>
<dbReference type="RefSeq" id="WP_194863961.1">
    <property type="nucleotide sequence ID" value="NZ_ARXX01000003.1"/>
</dbReference>
<evidence type="ECO:0000313" key="12">
    <source>
        <dbReference type="Proteomes" id="UP000662703"/>
    </source>
</evidence>
<organism evidence="11 12">
    <name type="scientific">Alloalcanivorax profundimaris</name>
    <dbReference type="NCBI Taxonomy" id="2735259"/>
    <lineage>
        <taxon>Bacteria</taxon>
        <taxon>Pseudomonadati</taxon>
        <taxon>Pseudomonadota</taxon>
        <taxon>Gammaproteobacteria</taxon>
        <taxon>Oceanospirillales</taxon>
        <taxon>Alcanivoracaceae</taxon>
        <taxon>Alloalcanivorax</taxon>
    </lineage>
</organism>
<dbReference type="EC" id="7.-.-.-" evidence="10"/>
<comment type="function">
    <text evidence="10">Part of a membrane-bound complex that couples electron transfer with translocation of ions across the membrane.</text>
</comment>
<dbReference type="NCBIfam" id="NF002011">
    <property type="entry name" value="PRK00816.1"/>
    <property type="match status" value="1"/>
</dbReference>
<feature type="transmembrane region" description="Helical" evidence="10">
    <location>
        <begin position="279"/>
        <end position="298"/>
    </location>
</feature>
<keyword evidence="5 10" id="KW-0812">Transmembrane</keyword>
<protein>
    <recommendedName>
        <fullName evidence="10">Ion-translocating oxidoreductase complex subunit D</fullName>
        <ecNumber evidence="10">7.-.-.-</ecNumber>
    </recommendedName>
    <alternativeName>
        <fullName evidence="10">Rnf electron transport complex subunit D</fullName>
    </alternativeName>
</protein>